<dbReference type="STRING" id="1802438.A2571_03180"/>
<dbReference type="EC" id="6.3.5.-" evidence="10"/>
<comment type="subunit">
    <text evidence="2 10">Heterotrimer of A, B and C subunits.</text>
</comment>
<evidence type="ECO:0000256" key="1">
    <source>
        <dbReference type="ARBA" id="ARBA00005306"/>
    </source>
</evidence>
<dbReference type="InterPro" id="IPR004413">
    <property type="entry name" value="GatB"/>
</dbReference>
<feature type="domain" description="Asn/Gln amidotransferase" evidence="11">
    <location>
        <begin position="325"/>
        <end position="470"/>
    </location>
</feature>
<dbReference type="InterPro" id="IPR017959">
    <property type="entry name" value="Asn/Gln-tRNA_amidoTrfase_suB/E"/>
</dbReference>
<evidence type="ECO:0000256" key="2">
    <source>
        <dbReference type="ARBA" id="ARBA00011123"/>
    </source>
</evidence>
<dbReference type="GO" id="GO:0005524">
    <property type="term" value="F:ATP binding"/>
    <property type="evidence" value="ECO:0007669"/>
    <property type="project" value="UniProtKB-KW"/>
</dbReference>
<dbReference type="GO" id="GO:0050566">
    <property type="term" value="F:asparaginyl-tRNA synthase (glutamine-hydrolyzing) activity"/>
    <property type="evidence" value="ECO:0007669"/>
    <property type="project" value="RHEA"/>
</dbReference>
<dbReference type="PANTHER" id="PTHR11659">
    <property type="entry name" value="GLUTAMYL-TRNA GLN AMIDOTRANSFERASE SUBUNIT B MITOCHONDRIAL AND PROKARYOTIC PET112-RELATED"/>
    <property type="match status" value="1"/>
</dbReference>
<dbReference type="Gene3D" id="1.10.10.410">
    <property type="match status" value="1"/>
</dbReference>
<evidence type="ECO:0000256" key="8">
    <source>
        <dbReference type="ARBA" id="ARBA00047380"/>
    </source>
</evidence>
<evidence type="ECO:0000256" key="7">
    <source>
        <dbReference type="ARBA" id="ARBA00024799"/>
    </source>
</evidence>
<gene>
    <name evidence="10" type="primary">gatB</name>
    <name evidence="12" type="ORF">A2571_03180</name>
</gene>
<dbReference type="InterPro" id="IPR006075">
    <property type="entry name" value="Asn/Gln-tRNA_Trfase_suB/E_cat"/>
</dbReference>
<dbReference type="HAMAP" id="MF_00121">
    <property type="entry name" value="GatB"/>
    <property type="match status" value="1"/>
</dbReference>
<dbReference type="Pfam" id="PF02934">
    <property type="entry name" value="GatB_N"/>
    <property type="match status" value="1"/>
</dbReference>
<evidence type="ECO:0000259" key="11">
    <source>
        <dbReference type="SMART" id="SM00845"/>
    </source>
</evidence>
<comment type="similarity">
    <text evidence="1 10">Belongs to the GatB/GatE family. GatB subfamily.</text>
</comment>
<dbReference type="GO" id="GO:0006412">
    <property type="term" value="P:translation"/>
    <property type="evidence" value="ECO:0007669"/>
    <property type="project" value="UniProtKB-UniRule"/>
</dbReference>
<dbReference type="PROSITE" id="PS01234">
    <property type="entry name" value="GATB"/>
    <property type="match status" value="1"/>
</dbReference>
<keyword evidence="6 10" id="KW-0648">Protein biosynthesis</keyword>
<dbReference type="AlphaFoldDB" id="A0A1G2QCD4"/>
<dbReference type="InterPro" id="IPR003789">
    <property type="entry name" value="Asn/Gln_tRNA_amidoTrase-B-like"/>
</dbReference>
<comment type="catalytic activity">
    <reaction evidence="8 10">
        <text>L-aspartyl-tRNA(Asn) + L-glutamine + ATP + H2O = L-asparaginyl-tRNA(Asn) + L-glutamate + ADP + phosphate + 2 H(+)</text>
        <dbReference type="Rhea" id="RHEA:14513"/>
        <dbReference type="Rhea" id="RHEA-COMP:9674"/>
        <dbReference type="Rhea" id="RHEA-COMP:9677"/>
        <dbReference type="ChEBI" id="CHEBI:15377"/>
        <dbReference type="ChEBI" id="CHEBI:15378"/>
        <dbReference type="ChEBI" id="CHEBI:29985"/>
        <dbReference type="ChEBI" id="CHEBI:30616"/>
        <dbReference type="ChEBI" id="CHEBI:43474"/>
        <dbReference type="ChEBI" id="CHEBI:58359"/>
        <dbReference type="ChEBI" id="CHEBI:78515"/>
        <dbReference type="ChEBI" id="CHEBI:78516"/>
        <dbReference type="ChEBI" id="CHEBI:456216"/>
    </reaction>
</comment>
<sequence length="471" mass="52185">MTESKYTLTVGLEIHVELKTKTKMFCACHNDPDEKEPNVNICPICTAQPGTLPVINKEAVKSVLRVGTALGSNLADFTEFDRKNYFYPDIPKAYQISQYKYPLVSGGSLRGVEITRVHLEEDTASSQHDPANDLSMVNFNRAGVPLMELVTEPVMHSAKEAGDFARELQLLLSPLYLNVSEANMEKGEMRVEANISISADPNTLGTKVEVKNLNSFRTMEKAIEYEYKRQVKILDEGGQVEQETLGWDENKQATFSQRKKESSHDYRYFPDPDLPKLYISEIAEFQNLTETLPELPSEKRVRYAKDYGVKSEDVEVFLVNQKYAEVFEGTVAKVGKDKAQLVANYLTSDLAGLHKNGATLVPTTEAMIELMELISAGEISSRGAKDILAVLAKDGGAPRAIAETKGLFQKSDEGEILKIVEQVIAENETVVADYKAGNEKSLQFLVGQGMKLSKGSANPGVLTKILKDKLT</sequence>
<evidence type="ECO:0000313" key="13">
    <source>
        <dbReference type="Proteomes" id="UP000177043"/>
    </source>
</evidence>
<evidence type="ECO:0000313" key="12">
    <source>
        <dbReference type="EMBL" id="OHA58235.1"/>
    </source>
</evidence>
<evidence type="ECO:0000256" key="10">
    <source>
        <dbReference type="HAMAP-Rule" id="MF_00121"/>
    </source>
</evidence>
<dbReference type="NCBIfam" id="NF004012">
    <property type="entry name" value="PRK05477.1-2"/>
    <property type="match status" value="1"/>
</dbReference>
<dbReference type="Gene3D" id="1.10.150.380">
    <property type="entry name" value="GatB domain, N-terminal subdomain"/>
    <property type="match status" value="1"/>
</dbReference>
<dbReference type="InterPro" id="IPR018027">
    <property type="entry name" value="Asn/Gln_amidotransferase"/>
</dbReference>
<keyword evidence="3 10" id="KW-0436">Ligase</keyword>
<dbReference type="SUPFAM" id="SSF55931">
    <property type="entry name" value="Glutamine synthetase/guanido kinase"/>
    <property type="match status" value="1"/>
</dbReference>
<dbReference type="InterPro" id="IPR023168">
    <property type="entry name" value="GatB_Yqey_C_2"/>
</dbReference>
<dbReference type="GO" id="GO:0050567">
    <property type="term" value="F:glutaminyl-tRNA synthase (glutamine-hydrolyzing) activity"/>
    <property type="evidence" value="ECO:0007669"/>
    <property type="project" value="UniProtKB-UniRule"/>
</dbReference>
<keyword evidence="4 10" id="KW-0547">Nucleotide-binding</keyword>
<dbReference type="FunFam" id="1.10.10.410:FF:000001">
    <property type="entry name" value="Aspartyl/glutamyl-tRNA(Asn/Gln) amidotransferase subunit B"/>
    <property type="match status" value="1"/>
</dbReference>
<evidence type="ECO:0000256" key="9">
    <source>
        <dbReference type="ARBA" id="ARBA00047913"/>
    </source>
</evidence>
<comment type="function">
    <text evidence="7 10">Allows the formation of correctly charged Asn-tRNA(Asn) or Gln-tRNA(Gln) through the transamidation of misacylated Asp-tRNA(Asn) or Glu-tRNA(Gln) in organisms which lack either or both of asparaginyl-tRNA or glutaminyl-tRNA synthetases. The reaction takes place in the presence of glutamine and ATP through an activated phospho-Asp-tRNA(Asn) or phospho-Glu-tRNA(Gln).</text>
</comment>
<dbReference type="NCBIfam" id="NF004014">
    <property type="entry name" value="PRK05477.1-4"/>
    <property type="match status" value="1"/>
</dbReference>
<comment type="catalytic activity">
    <reaction evidence="9 10">
        <text>L-glutamyl-tRNA(Gln) + L-glutamine + ATP + H2O = L-glutaminyl-tRNA(Gln) + L-glutamate + ADP + phosphate + H(+)</text>
        <dbReference type="Rhea" id="RHEA:17521"/>
        <dbReference type="Rhea" id="RHEA-COMP:9681"/>
        <dbReference type="Rhea" id="RHEA-COMP:9684"/>
        <dbReference type="ChEBI" id="CHEBI:15377"/>
        <dbReference type="ChEBI" id="CHEBI:15378"/>
        <dbReference type="ChEBI" id="CHEBI:29985"/>
        <dbReference type="ChEBI" id="CHEBI:30616"/>
        <dbReference type="ChEBI" id="CHEBI:43474"/>
        <dbReference type="ChEBI" id="CHEBI:58359"/>
        <dbReference type="ChEBI" id="CHEBI:78520"/>
        <dbReference type="ChEBI" id="CHEBI:78521"/>
        <dbReference type="ChEBI" id="CHEBI:456216"/>
    </reaction>
</comment>
<dbReference type="Proteomes" id="UP000177043">
    <property type="component" value="Unassembled WGS sequence"/>
</dbReference>
<protein>
    <recommendedName>
        <fullName evidence="10">Aspartyl/glutamyl-tRNA(Asn/Gln) amidotransferase subunit B</fullName>
        <shortName evidence="10">Asp/Glu-ADT subunit B</shortName>
        <ecNumber evidence="10">6.3.5.-</ecNumber>
    </recommendedName>
</protein>
<dbReference type="SMART" id="SM00845">
    <property type="entry name" value="GatB_Yqey"/>
    <property type="match status" value="1"/>
</dbReference>
<reference evidence="12 13" key="1">
    <citation type="journal article" date="2016" name="Nat. Commun.">
        <title>Thousands of microbial genomes shed light on interconnected biogeochemical processes in an aquifer system.</title>
        <authorList>
            <person name="Anantharaman K."/>
            <person name="Brown C.T."/>
            <person name="Hug L.A."/>
            <person name="Sharon I."/>
            <person name="Castelle C.J."/>
            <person name="Probst A.J."/>
            <person name="Thomas B.C."/>
            <person name="Singh A."/>
            <person name="Wilkins M.J."/>
            <person name="Karaoz U."/>
            <person name="Brodie E.L."/>
            <person name="Williams K.H."/>
            <person name="Hubbard S.S."/>
            <person name="Banfield J.F."/>
        </authorList>
    </citation>
    <scope>NUCLEOTIDE SEQUENCE [LARGE SCALE GENOMIC DNA]</scope>
</reference>
<proteinExistence type="inferred from homology"/>
<dbReference type="SUPFAM" id="SSF89095">
    <property type="entry name" value="GatB/YqeY motif"/>
    <property type="match status" value="1"/>
</dbReference>
<accession>A0A1G2QCD4</accession>
<dbReference type="InterPro" id="IPR017958">
    <property type="entry name" value="Gln-tRNA_amidoTrfase_suB_CS"/>
</dbReference>
<dbReference type="EMBL" id="MHTJ01000004">
    <property type="protein sequence ID" value="OHA58235.1"/>
    <property type="molecule type" value="Genomic_DNA"/>
</dbReference>
<dbReference type="InterPro" id="IPR042114">
    <property type="entry name" value="GatB_C_1"/>
</dbReference>
<comment type="caution">
    <text evidence="12">The sequence shown here is derived from an EMBL/GenBank/DDBJ whole genome shotgun (WGS) entry which is preliminary data.</text>
</comment>
<evidence type="ECO:0000256" key="5">
    <source>
        <dbReference type="ARBA" id="ARBA00022840"/>
    </source>
</evidence>
<dbReference type="InterPro" id="IPR014746">
    <property type="entry name" value="Gln_synth/guanido_kin_cat_dom"/>
</dbReference>
<organism evidence="12 13">
    <name type="scientific">Candidatus Vogelbacteria bacterium RIFOXYD1_FULL_44_32</name>
    <dbReference type="NCBI Taxonomy" id="1802438"/>
    <lineage>
        <taxon>Bacteria</taxon>
        <taxon>Candidatus Vogeliibacteriota</taxon>
    </lineage>
</organism>
<evidence type="ECO:0000256" key="4">
    <source>
        <dbReference type="ARBA" id="ARBA00022741"/>
    </source>
</evidence>
<dbReference type="NCBIfam" id="TIGR00133">
    <property type="entry name" value="gatB"/>
    <property type="match status" value="1"/>
</dbReference>
<evidence type="ECO:0000256" key="6">
    <source>
        <dbReference type="ARBA" id="ARBA00022917"/>
    </source>
</evidence>
<name>A0A1G2QCD4_9BACT</name>
<evidence type="ECO:0000256" key="3">
    <source>
        <dbReference type="ARBA" id="ARBA00022598"/>
    </source>
</evidence>
<keyword evidence="5 10" id="KW-0067">ATP-binding</keyword>
<dbReference type="Pfam" id="PF02637">
    <property type="entry name" value="GatB_Yqey"/>
    <property type="match status" value="1"/>
</dbReference>